<feature type="region of interest" description="Disordered" evidence="1">
    <location>
        <begin position="675"/>
        <end position="695"/>
    </location>
</feature>
<dbReference type="InterPro" id="IPR000719">
    <property type="entry name" value="Prot_kinase_dom"/>
</dbReference>
<comment type="caution">
    <text evidence="3">The sequence shown here is derived from an EMBL/GenBank/DDBJ whole genome shotgun (WGS) entry which is preliminary data.</text>
</comment>
<sequence length="705" mass="79012">MKDSSQRFATQMRSTPRRTEDTRDDAAGQSTKLIGKTLKKTLGEPTTSDNDWILNGMATGDVLDPDTVTSWLDNATSDSVYKGSERGFGKRWHLIDPAPTSEEGLYDGVVDTINAILRKFVLERTGSGVRRLALDTHDKKFIHKDPGENSTSPDIMVRATGPSFQIPKDDSGRDYGYSNAVTFIDVKLDENIGASVHIDQLAVYARQIFAYQPNRRFVRCFLISEKHIKLVQFDAAGTQTSELIDINAYPDLFVILLATACCADEYEVGLDDTIWWKIVGGRKVEGTLRTLNEDGEEITYHLEDVEPTAHDYDFHGRATTCWTVRHPVTDELLVIKDTWSSEGRTAEREHLVKAIGLPGVCQIVAHEERWETCDFRCPSTLSLFFNRVAERITMEAYGERIDRFKDPLQLLEALRDIVDAHAYLYEHDILHRDISTKNILLGRDKAPDGFKGILIDLSVALDFGPNGDPTVTKEARPGSRFFQSCIILGFLTKLRAGEPPAHDYLDDLEAVFYVLCGILFKKLPNGRDRKLKSKARNVVKNWDSETAQDALQTKALLFNPGCTERQVAIELVEKSWGPVCAKLFASYLEWVYEIQQKKAGLIREFRKTQIAAESDESESEDDECAQKATARSRTNPTMDQGVFTPLLLHAGKHYDDVLGIFTLAIASLRAAAGLPGPRVPKRRESKLPKNPNTVTGFGHKAARLL</sequence>
<accession>A0A4Y7T459</accession>
<organism evidence="3 4">
    <name type="scientific">Coprinellus micaceus</name>
    <name type="common">Glistening ink-cap mushroom</name>
    <name type="synonym">Coprinus micaceus</name>
    <dbReference type="NCBI Taxonomy" id="71717"/>
    <lineage>
        <taxon>Eukaryota</taxon>
        <taxon>Fungi</taxon>
        <taxon>Dikarya</taxon>
        <taxon>Basidiomycota</taxon>
        <taxon>Agaricomycotina</taxon>
        <taxon>Agaricomycetes</taxon>
        <taxon>Agaricomycetidae</taxon>
        <taxon>Agaricales</taxon>
        <taxon>Agaricineae</taxon>
        <taxon>Psathyrellaceae</taxon>
        <taxon>Coprinellus</taxon>
    </lineage>
</organism>
<dbReference type="InterPro" id="IPR008266">
    <property type="entry name" value="Tyr_kinase_AS"/>
</dbReference>
<dbReference type="Pfam" id="PF17667">
    <property type="entry name" value="Pkinase_fungal"/>
    <property type="match status" value="2"/>
</dbReference>
<dbReference type="InterPro" id="IPR040976">
    <property type="entry name" value="Pkinase_fungal"/>
</dbReference>
<evidence type="ECO:0000313" key="4">
    <source>
        <dbReference type="Proteomes" id="UP000298030"/>
    </source>
</evidence>
<reference evidence="3 4" key="1">
    <citation type="journal article" date="2019" name="Nat. Ecol. Evol.">
        <title>Megaphylogeny resolves global patterns of mushroom evolution.</title>
        <authorList>
            <person name="Varga T."/>
            <person name="Krizsan K."/>
            <person name="Foldi C."/>
            <person name="Dima B."/>
            <person name="Sanchez-Garcia M."/>
            <person name="Sanchez-Ramirez S."/>
            <person name="Szollosi G.J."/>
            <person name="Szarkandi J.G."/>
            <person name="Papp V."/>
            <person name="Albert L."/>
            <person name="Andreopoulos W."/>
            <person name="Angelini C."/>
            <person name="Antonin V."/>
            <person name="Barry K.W."/>
            <person name="Bougher N.L."/>
            <person name="Buchanan P."/>
            <person name="Buyck B."/>
            <person name="Bense V."/>
            <person name="Catcheside P."/>
            <person name="Chovatia M."/>
            <person name="Cooper J."/>
            <person name="Damon W."/>
            <person name="Desjardin D."/>
            <person name="Finy P."/>
            <person name="Geml J."/>
            <person name="Haridas S."/>
            <person name="Hughes K."/>
            <person name="Justo A."/>
            <person name="Karasinski D."/>
            <person name="Kautmanova I."/>
            <person name="Kiss B."/>
            <person name="Kocsube S."/>
            <person name="Kotiranta H."/>
            <person name="LaButti K.M."/>
            <person name="Lechner B.E."/>
            <person name="Liimatainen K."/>
            <person name="Lipzen A."/>
            <person name="Lukacs Z."/>
            <person name="Mihaltcheva S."/>
            <person name="Morgado L.N."/>
            <person name="Niskanen T."/>
            <person name="Noordeloos M.E."/>
            <person name="Ohm R.A."/>
            <person name="Ortiz-Santana B."/>
            <person name="Ovrebo C."/>
            <person name="Racz N."/>
            <person name="Riley R."/>
            <person name="Savchenko A."/>
            <person name="Shiryaev A."/>
            <person name="Soop K."/>
            <person name="Spirin V."/>
            <person name="Szebenyi C."/>
            <person name="Tomsovsky M."/>
            <person name="Tulloss R.E."/>
            <person name="Uehling J."/>
            <person name="Grigoriev I.V."/>
            <person name="Vagvolgyi C."/>
            <person name="Papp T."/>
            <person name="Martin F.M."/>
            <person name="Miettinen O."/>
            <person name="Hibbett D.S."/>
            <person name="Nagy L.G."/>
        </authorList>
    </citation>
    <scope>NUCLEOTIDE SEQUENCE [LARGE SCALE GENOMIC DNA]</scope>
    <source>
        <strain evidence="3 4">FP101781</strain>
    </source>
</reference>
<keyword evidence="4" id="KW-1185">Reference proteome</keyword>
<dbReference type="InterPro" id="IPR011009">
    <property type="entry name" value="Kinase-like_dom_sf"/>
</dbReference>
<name>A0A4Y7T459_COPMI</name>
<dbReference type="GO" id="GO:0005524">
    <property type="term" value="F:ATP binding"/>
    <property type="evidence" value="ECO:0007669"/>
    <property type="project" value="InterPro"/>
</dbReference>
<evidence type="ECO:0000313" key="3">
    <source>
        <dbReference type="EMBL" id="TEB28382.1"/>
    </source>
</evidence>
<dbReference type="STRING" id="71717.A0A4Y7T459"/>
<feature type="region of interest" description="Disordered" evidence="1">
    <location>
        <begin position="612"/>
        <end position="636"/>
    </location>
</feature>
<dbReference type="SUPFAM" id="SSF56112">
    <property type="entry name" value="Protein kinase-like (PK-like)"/>
    <property type="match status" value="1"/>
</dbReference>
<dbReference type="EMBL" id="QPFP01000033">
    <property type="protein sequence ID" value="TEB28382.1"/>
    <property type="molecule type" value="Genomic_DNA"/>
</dbReference>
<evidence type="ECO:0000259" key="2">
    <source>
        <dbReference type="SMART" id="SM00220"/>
    </source>
</evidence>
<dbReference type="Proteomes" id="UP000298030">
    <property type="component" value="Unassembled WGS sequence"/>
</dbReference>
<feature type="region of interest" description="Disordered" evidence="1">
    <location>
        <begin position="1"/>
        <end position="30"/>
    </location>
</feature>
<dbReference type="AlphaFoldDB" id="A0A4Y7T459"/>
<dbReference type="SMART" id="SM00220">
    <property type="entry name" value="S_TKc"/>
    <property type="match status" value="1"/>
</dbReference>
<dbReference type="OrthoDB" id="5584477at2759"/>
<gene>
    <name evidence="3" type="ORF">FA13DRAFT_1735750</name>
</gene>
<protein>
    <recommendedName>
        <fullName evidence="2">Protein kinase domain-containing protein</fullName>
    </recommendedName>
</protein>
<feature type="domain" description="Protein kinase" evidence="2">
    <location>
        <begin position="312"/>
        <end position="577"/>
    </location>
</feature>
<dbReference type="PANTHER" id="PTHR38248:SF2">
    <property type="entry name" value="FUNK1 11"/>
    <property type="match status" value="1"/>
</dbReference>
<dbReference type="PROSITE" id="PS00109">
    <property type="entry name" value="PROTEIN_KINASE_TYR"/>
    <property type="match status" value="1"/>
</dbReference>
<feature type="compositionally biased region" description="Polar residues" evidence="1">
    <location>
        <begin position="1"/>
        <end position="14"/>
    </location>
</feature>
<dbReference type="PANTHER" id="PTHR38248">
    <property type="entry name" value="FUNK1 6"/>
    <property type="match status" value="1"/>
</dbReference>
<feature type="compositionally biased region" description="Acidic residues" evidence="1">
    <location>
        <begin position="613"/>
        <end position="623"/>
    </location>
</feature>
<proteinExistence type="predicted"/>
<feature type="compositionally biased region" description="Basic and acidic residues" evidence="1">
    <location>
        <begin position="17"/>
        <end position="26"/>
    </location>
</feature>
<dbReference type="GO" id="GO:0004672">
    <property type="term" value="F:protein kinase activity"/>
    <property type="evidence" value="ECO:0007669"/>
    <property type="project" value="InterPro"/>
</dbReference>
<evidence type="ECO:0000256" key="1">
    <source>
        <dbReference type="SAM" id="MobiDB-lite"/>
    </source>
</evidence>
<dbReference type="Gene3D" id="1.10.510.10">
    <property type="entry name" value="Transferase(Phosphotransferase) domain 1"/>
    <property type="match status" value="1"/>
</dbReference>